<organism evidence="2 3">
    <name type="scientific">Deinococcus xianganensis</name>
    <dbReference type="NCBI Taxonomy" id="1507289"/>
    <lineage>
        <taxon>Bacteria</taxon>
        <taxon>Thermotogati</taxon>
        <taxon>Deinococcota</taxon>
        <taxon>Deinococci</taxon>
        <taxon>Deinococcales</taxon>
        <taxon>Deinococcaceae</taxon>
        <taxon>Deinococcus</taxon>
    </lineage>
</organism>
<accession>A0A6I4YDF2</accession>
<keyword evidence="1" id="KW-1133">Transmembrane helix</keyword>
<feature type="transmembrane region" description="Helical" evidence="1">
    <location>
        <begin position="95"/>
        <end position="117"/>
    </location>
</feature>
<feature type="transmembrane region" description="Helical" evidence="1">
    <location>
        <begin position="273"/>
        <end position="292"/>
    </location>
</feature>
<keyword evidence="1" id="KW-0472">Membrane</keyword>
<evidence type="ECO:0000313" key="3">
    <source>
        <dbReference type="Proteomes" id="UP000430519"/>
    </source>
</evidence>
<dbReference type="EMBL" id="WVHK01000043">
    <property type="protein sequence ID" value="MXV20379.1"/>
    <property type="molecule type" value="Genomic_DNA"/>
</dbReference>
<feature type="transmembrane region" description="Helical" evidence="1">
    <location>
        <begin position="224"/>
        <end position="242"/>
    </location>
</feature>
<reference evidence="2 3" key="1">
    <citation type="submission" date="2019-11" db="EMBL/GenBank/DDBJ databases">
        <title>Genome sequence of Deinococcus xianganensis Y35, AI-2 producing algicidal bacterium, isolated from lake water.</title>
        <authorList>
            <person name="Li Y."/>
        </authorList>
    </citation>
    <scope>NUCLEOTIDE SEQUENCE [LARGE SCALE GENOMIC DNA]</scope>
    <source>
        <strain evidence="2 3">Y35</strain>
    </source>
</reference>
<dbReference type="AlphaFoldDB" id="A0A6I4YDF2"/>
<comment type="caution">
    <text evidence="2">The sequence shown here is derived from an EMBL/GenBank/DDBJ whole genome shotgun (WGS) entry which is preliminary data.</text>
</comment>
<sequence length="338" mass="38152">MEKPVSDPTGPPANHALLGGIAFSFLFTALIWLLGSRLEDVRLLPDQGAAWYYWKLPEATVWTRLSAWLPYLLHQVIIWWLIYRAQMQRPGYTGGLHWFNVWALGVNAAFILLHLIQTHVFYDGLAQDVSVFSSQGSVILLLVMVILMESRRRGLLFGRSAGVPDSAIGVVKRYHGYVFAWATIYTFWFHPTVSTPGHLIGFIYMFLLLVQGSLFFTRAHLNRAWTTSLEVAVLVHGALVAYGQGKGLWPMFAFGFGAIFIATQMYGLGWPRWARWTAIAVFVALVTLVYSGRGWDKLNEVIRIPVIEYVLVFILAWLIAGGHWLWRRLRPAGAASTA</sequence>
<feature type="transmembrane region" description="Helical" evidence="1">
    <location>
        <begin position="12"/>
        <end position="34"/>
    </location>
</feature>
<feature type="transmembrane region" description="Helical" evidence="1">
    <location>
        <begin position="199"/>
        <end position="217"/>
    </location>
</feature>
<feature type="transmembrane region" description="Helical" evidence="1">
    <location>
        <begin position="65"/>
        <end position="83"/>
    </location>
</feature>
<name>A0A6I4YDF2_9DEIO</name>
<keyword evidence="1" id="KW-0812">Transmembrane</keyword>
<feature type="transmembrane region" description="Helical" evidence="1">
    <location>
        <begin position="304"/>
        <end position="326"/>
    </location>
</feature>
<proteinExistence type="predicted"/>
<protein>
    <recommendedName>
        <fullName evidence="4">Serine active site containing 1-like protein</fullName>
    </recommendedName>
</protein>
<keyword evidence="3" id="KW-1185">Reference proteome</keyword>
<evidence type="ECO:0008006" key="4">
    <source>
        <dbReference type="Google" id="ProtNLM"/>
    </source>
</evidence>
<evidence type="ECO:0000313" key="2">
    <source>
        <dbReference type="EMBL" id="MXV20379.1"/>
    </source>
</evidence>
<feature type="transmembrane region" description="Helical" evidence="1">
    <location>
        <begin position="248"/>
        <end position="266"/>
    </location>
</feature>
<feature type="transmembrane region" description="Helical" evidence="1">
    <location>
        <begin position="129"/>
        <end position="148"/>
    </location>
</feature>
<gene>
    <name evidence="2" type="ORF">GLX28_12130</name>
</gene>
<dbReference type="RefSeq" id="WP_160979841.1">
    <property type="nucleotide sequence ID" value="NZ_WVHK01000043.1"/>
</dbReference>
<dbReference type="Proteomes" id="UP000430519">
    <property type="component" value="Unassembled WGS sequence"/>
</dbReference>
<evidence type="ECO:0000256" key="1">
    <source>
        <dbReference type="SAM" id="Phobius"/>
    </source>
</evidence>
<feature type="transmembrane region" description="Helical" evidence="1">
    <location>
        <begin position="174"/>
        <end position="193"/>
    </location>
</feature>